<proteinExistence type="predicted"/>
<dbReference type="EMBL" id="BNAQ01000002">
    <property type="protein sequence ID" value="GHH14597.1"/>
    <property type="molecule type" value="Genomic_DNA"/>
</dbReference>
<sequence length="71" mass="7967">MPIWNVVSEKKQQVTSVFKTSQPIPLDAFVAEIERRRAAAGYPDMPRNAGNRRTESKRALLKAIEVAGGKW</sequence>
<dbReference type="Proteomes" id="UP000652430">
    <property type="component" value="Unassembled WGS sequence"/>
</dbReference>
<evidence type="ECO:0000313" key="2">
    <source>
        <dbReference type="Proteomes" id="UP000652430"/>
    </source>
</evidence>
<evidence type="ECO:0000313" key="1">
    <source>
        <dbReference type="EMBL" id="GHH14597.1"/>
    </source>
</evidence>
<gene>
    <name evidence="1" type="ORF">GCM10008023_16510</name>
</gene>
<comment type="caution">
    <text evidence="1">The sequence shown here is derived from an EMBL/GenBank/DDBJ whole genome shotgun (WGS) entry which is preliminary data.</text>
</comment>
<name>A0ABQ3LGC3_9SPHN</name>
<protein>
    <submittedName>
        <fullName evidence="1">Uncharacterized protein</fullName>
    </submittedName>
</protein>
<keyword evidence="2" id="KW-1185">Reference proteome</keyword>
<accession>A0ABQ3LGC3</accession>
<reference evidence="2" key="1">
    <citation type="journal article" date="2019" name="Int. J. Syst. Evol. Microbiol.">
        <title>The Global Catalogue of Microorganisms (GCM) 10K type strain sequencing project: providing services to taxonomists for standard genome sequencing and annotation.</title>
        <authorList>
            <consortium name="The Broad Institute Genomics Platform"/>
            <consortium name="The Broad Institute Genome Sequencing Center for Infectious Disease"/>
            <person name="Wu L."/>
            <person name="Ma J."/>
        </authorList>
    </citation>
    <scope>NUCLEOTIDE SEQUENCE [LARGE SCALE GENOMIC DNA]</scope>
    <source>
        <strain evidence="2">CGMCC 1.8957</strain>
    </source>
</reference>
<organism evidence="1 2">
    <name type="scientific">Sphingomonas glacialis</name>
    <dbReference type="NCBI Taxonomy" id="658225"/>
    <lineage>
        <taxon>Bacteria</taxon>
        <taxon>Pseudomonadati</taxon>
        <taxon>Pseudomonadota</taxon>
        <taxon>Alphaproteobacteria</taxon>
        <taxon>Sphingomonadales</taxon>
        <taxon>Sphingomonadaceae</taxon>
        <taxon>Sphingomonas</taxon>
    </lineage>
</organism>